<protein>
    <submittedName>
        <fullName evidence="2">Uncharacterized protein</fullName>
    </submittedName>
</protein>
<feature type="region of interest" description="Disordered" evidence="1">
    <location>
        <begin position="101"/>
        <end position="120"/>
    </location>
</feature>
<reference evidence="2 3" key="1">
    <citation type="journal article" date="2010" name="Science">
        <title>Genome expansion and gene loss in powdery mildew fungi reveal tradeoffs in extreme parasitism.</title>
        <authorList>
            <person name="Spanu P.D."/>
            <person name="Abbott J.C."/>
            <person name="Amselem J."/>
            <person name="Burgis T.A."/>
            <person name="Soanes D.M."/>
            <person name="Stueber K."/>
            <person name="Ver Loren van Themaat E."/>
            <person name="Brown J.K.M."/>
            <person name="Butcher S.A."/>
            <person name="Gurr S.J."/>
            <person name="Lebrun M.-H."/>
            <person name="Ridout C.J."/>
            <person name="Schulze-Lefert P."/>
            <person name="Talbot N.J."/>
            <person name="Ahmadinejad N."/>
            <person name="Ametz C."/>
            <person name="Barton G.R."/>
            <person name="Benjdia M."/>
            <person name="Bidzinski P."/>
            <person name="Bindschedler L.V."/>
            <person name="Both M."/>
            <person name="Brewer M.T."/>
            <person name="Cadle-Davidson L."/>
            <person name="Cadle-Davidson M.M."/>
            <person name="Collemare J."/>
            <person name="Cramer R."/>
            <person name="Frenkel O."/>
            <person name="Godfrey D."/>
            <person name="Harriman J."/>
            <person name="Hoede C."/>
            <person name="King B.C."/>
            <person name="Klages S."/>
            <person name="Kleemann J."/>
            <person name="Knoll D."/>
            <person name="Koti P.S."/>
            <person name="Kreplak J."/>
            <person name="Lopez-Ruiz F.J."/>
            <person name="Lu X."/>
            <person name="Maekawa T."/>
            <person name="Mahanil S."/>
            <person name="Micali C."/>
            <person name="Milgroom M.G."/>
            <person name="Montana G."/>
            <person name="Noir S."/>
            <person name="O'Connell R.J."/>
            <person name="Oberhaensli S."/>
            <person name="Parlange F."/>
            <person name="Pedersen C."/>
            <person name="Quesneville H."/>
            <person name="Reinhardt R."/>
            <person name="Rott M."/>
            <person name="Sacristan S."/>
            <person name="Schmidt S.M."/>
            <person name="Schoen M."/>
            <person name="Skamnioti P."/>
            <person name="Sommer H."/>
            <person name="Stephens A."/>
            <person name="Takahara H."/>
            <person name="Thordal-Christensen H."/>
            <person name="Vigouroux M."/>
            <person name="Wessling R."/>
            <person name="Wicker T."/>
            <person name="Panstruga R."/>
        </authorList>
    </citation>
    <scope>NUCLEOTIDE SEQUENCE [LARGE SCALE GENOMIC DNA]</scope>
    <source>
        <strain evidence="2">DH14</strain>
    </source>
</reference>
<keyword evidence="3" id="KW-1185">Reference proteome</keyword>
<dbReference type="eggNOG" id="ENOG502RXHE">
    <property type="taxonomic scope" value="Eukaryota"/>
</dbReference>
<name>N1J9G6_BLUG1</name>
<dbReference type="Pfam" id="PF10295">
    <property type="entry name" value="DUF2406"/>
    <property type="match status" value="1"/>
</dbReference>
<feature type="region of interest" description="Disordered" evidence="1">
    <location>
        <begin position="163"/>
        <end position="192"/>
    </location>
</feature>
<dbReference type="PANTHER" id="PTHR28186">
    <property type="entry name" value="MEIOTICALLY UP-REGULATED GENE 9 PROTEIN"/>
    <property type="match status" value="1"/>
</dbReference>
<evidence type="ECO:0000313" key="2">
    <source>
        <dbReference type="EMBL" id="CCU76234.1"/>
    </source>
</evidence>
<proteinExistence type="predicted"/>
<feature type="region of interest" description="Disordered" evidence="1">
    <location>
        <begin position="216"/>
        <end position="246"/>
    </location>
</feature>
<evidence type="ECO:0000313" key="3">
    <source>
        <dbReference type="Proteomes" id="UP000015441"/>
    </source>
</evidence>
<feature type="compositionally biased region" description="Low complexity" evidence="1">
    <location>
        <begin position="11"/>
        <end position="21"/>
    </location>
</feature>
<evidence type="ECO:0000256" key="1">
    <source>
        <dbReference type="SAM" id="MobiDB-lite"/>
    </source>
</evidence>
<dbReference type="HOGENOM" id="CLU_037541_0_0_1"/>
<dbReference type="InParanoid" id="N1J9G6"/>
<dbReference type="InterPro" id="IPR018809">
    <property type="entry name" value="DUF2406"/>
</dbReference>
<dbReference type="PANTHER" id="PTHR28186:SF1">
    <property type="entry name" value="MEIOTICALLY UP-REGULATED GENE 9 PROTEIN"/>
    <property type="match status" value="1"/>
</dbReference>
<feature type="region of interest" description="Disordered" evidence="1">
    <location>
        <begin position="1"/>
        <end position="75"/>
    </location>
</feature>
<dbReference type="AlphaFoldDB" id="N1J9G6"/>
<accession>N1J9G6</accession>
<dbReference type="OrthoDB" id="5330253at2759"/>
<gene>
    <name evidence="2" type="ORF">BGHDH14_bgh04791</name>
</gene>
<organism evidence="2 3">
    <name type="scientific">Blumeria graminis f. sp. hordei (strain DH14)</name>
    <name type="common">Barley powdery mildew</name>
    <name type="synonym">Oidium monilioides f. sp. hordei</name>
    <dbReference type="NCBI Taxonomy" id="546991"/>
    <lineage>
        <taxon>Eukaryota</taxon>
        <taxon>Fungi</taxon>
        <taxon>Dikarya</taxon>
        <taxon>Ascomycota</taxon>
        <taxon>Pezizomycotina</taxon>
        <taxon>Leotiomycetes</taxon>
        <taxon>Erysiphales</taxon>
        <taxon>Erysiphaceae</taxon>
        <taxon>Blumeria</taxon>
        <taxon>Blumeria hordei</taxon>
    </lineage>
</organism>
<feature type="compositionally biased region" description="Low complexity" evidence="1">
    <location>
        <begin position="163"/>
        <end position="176"/>
    </location>
</feature>
<sequence length="346" mass="38239">MKMATRTGRISPAASQAAVQPAHEKLFQKPKGRTGFSLRSSHGRKRTNSTSKTIPIETREKGTSRFHSKADPSMAMVEDQPSAVASGVMTTLAPIRAIQHRDKNGNPIAEPDRSNPTRSRWERPLDTIRSFEAAVDSSYSRQSLIRALRPTALTDERARYRSASYYGPSPSPSMYHSSHDASAPGHNPHLGRVHQHSRFEMNGRNSVYPAHNTQTSYETVNSASGSASLTDPNYSTDPSSENSSIDQINYSSQKDAAGSYSFNSRSDNISLPYQSTSMLQIQSIPRQGHGIPRIMDGITAKETPRAPIKLGSIRNQDIPVLPVTSQPVTEKRKSWFGKRFSRSERT</sequence>
<comment type="caution">
    <text evidence="2">The sequence shown here is derived from an EMBL/GenBank/DDBJ whole genome shotgun (WGS) entry which is preliminary data.</text>
</comment>
<dbReference type="Proteomes" id="UP000015441">
    <property type="component" value="Unassembled WGS sequence"/>
</dbReference>
<dbReference type="EMBL" id="CAUH01002286">
    <property type="protein sequence ID" value="CCU76234.1"/>
    <property type="molecule type" value="Genomic_DNA"/>
</dbReference>